<organism evidence="3 4">
    <name type="scientific">Aspergillus niger</name>
    <dbReference type="NCBI Taxonomy" id="5061"/>
    <lineage>
        <taxon>Eukaryota</taxon>
        <taxon>Fungi</taxon>
        <taxon>Dikarya</taxon>
        <taxon>Ascomycota</taxon>
        <taxon>Pezizomycotina</taxon>
        <taxon>Eurotiomycetes</taxon>
        <taxon>Eurotiomycetidae</taxon>
        <taxon>Eurotiales</taxon>
        <taxon>Aspergillaceae</taxon>
        <taxon>Aspergillus</taxon>
        <taxon>Aspergillus subgen. Circumdati</taxon>
    </lineage>
</organism>
<proteinExistence type="predicted"/>
<protein>
    <recommendedName>
        <fullName evidence="2">AAA+ ATPase domain-containing protein</fullName>
    </recommendedName>
</protein>
<accession>A0A100ID09</accession>
<dbReference type="Pfam" id="PF00004">
    <property type="entry name" value="AAA"/>
    <property type="match status" value="1"/>
</dbReference>
<dbReference type="InterPro" id="IPR056599">
    <property type="entry name" value="AAA_lid_fung"/>
</dbReference>
<dbReference type="InterPro" id="IPR027417">
    <property type="entry name" value="P-loop_NTPase"/>
</dbReference>
<gene>
    <name evidence="3" type="ORF">ABL_02905</name>
</gene>
<dbReference type="GO" id="GO:0016887">
    <property type="term" value="F:ATP hydrolysis activity"/>
    <property type="evidence" value="ECO:0007669"/>
    <property type="project" value="InterPro"/>
</dbReference>
<dbReference type="VEuPathDB" id="FungiDB:ATCC64974_92590"/>
<dbReference type="GO" id="GO:0005524">
    <property type="term" value="F:ATP binding"/>
    <property type="evidence" value="ECO:0007669"/>
    <property type="project" value="InterPro"/>
</dbReference>
<dbReference type="EMBL" id="BCMY01000004">
    <property type="protein sequence ID" value="GAQ39014.1"/>
    <property type="molecule type" value="Genomic_DNA"/>
</dbReference>
<dbReference type="SMART" id="SM00382">
    <property type="entry name" value="AAA"/>
    <property type="match status" value="1"/>
</dbReference>
<comment type="caution">
    <text evidence="3">The sequence shown here is derived from an EMBL/GenBank/DDBJ whole genome shotgun (WGS) entry which is preliminary data.</text>
</comment>
<evidence type="ECO:0000259" key="2">
    <source>
        <dbReference type="SMART" id="SM00382"/>
    </source>
</evidence>
<dbReference type="VEuPathDB" id="FungiDB:M747DRAFT_375298"/>
<dbReference type="PANTHER" id="PTHR46411:SF4">
    <property type="entry name" value="AAA+ ATPASE DOMAIN-CONTAINING PROTEIN"/>
    <property type="match status" value="1"/>
</dbReference>
<feature type="domain" description="AAA+ ATPase" evidence="2">
    <location>
        <begin position="548"/>
        <end position="675"/>
    </location>
</feature>
<dbReference type="SUPFAM" id="SSF52540">
    <property type="entry name" value="P-loop containing nucleoside triphosphate hydrolases"/>
    <property type="match status" value="1"/>
</dbReference>
<dbReference type="OrthoDB" id="10042665at2759"/>
<dbReference type="InterPro" id="IPR003593">
    <property type="entry name" value="AAA+_ATPase"/>
</dbReference>
<dbReference type="AlphaFoldDB" id="A0A100ID09"/>
<dbReference type="VEuPathDB" id="FungiDB:An11g07150"/>
<dbReference type="Pfam" id="PF23232">
    <property type="entry name" value="AAA_lid_13"/>
    <property type="match status" value="1"/>
</dbReference>
<dbReference type="PANTHER" id="PTHR46411">
    <property type="entry name" value="FAMILY ATPASE, PUTATIVE-RELATED"/>
    <property type="match status" value="1"/>
</dbReference>
<reference evidence="4" key="1">
    <citation type="journal article" date="2016" name="Genome Announc.">
        <title>Draft genome sequence of Aspergillus niger strain An76.</title>
        <authorList>
            <person name="Gong W."/>
            <person name="Cheng Z."/>
            <person name="Zhang H."/>
            <person name="Liu L."/>
            <person name="Gao P."/>
            <person name="Wang L."/>
        </authorList>
    </citation>
    <scope>NUCLEOTIDE SEQUENCE [LARGE SCALE GENOMIC DNA]</scope>
    <source>
        <strain evidence="4">An76</strain>
    </source>
</reference>
<name>A0A100ID09_ASPNG</name>
<feature type="region of interest" description="Disordered" evidence="1">
    <location>
        <begin position="94"/>
        <end position="114"/>
    </location>
</feature>
<dbReference type="Proteomes" id="UP000068243">
    <property type="component" value="Unassembled WGS sequence"/>
</dbReference>
<dbReference type="CDD" id="cd19481">
    <property type="entry name" value="RecA-like_protease"/>
    <property type="match status" value="1"/>
</dbReference>
<dbReference type="Gene3D" id="3.40.50.300">
    <property type="entry name" value="P-loop containing nucleotide triphosphate hydrolases"/>
    <property type="match status" value="1"/>
</dbReference>
<dbReference type="InterPro" id="IPR054289">
    <property type="entry name" value="DUF7025"/>
</dbReference>
<dbReference type="InterPro" id="IPR003959">
    <property type="entry name" value="ATPase_AAA_core"/>
</dbReference>
<dbReference type="VEuPathDB" id="FungiDB:ASPNIDRAFT2_1187766"/>
<sequence length="811" mass="92185">MTDQLTWPDRLPLSGVSDSLGAHSDIEFPLTDHVVLKATDLELAEKAILSLFDDSQPYGIFFPTRARINPRPPIPDEVSAEYVETSHVVEVVDDAKRSTPGDGATLPGSEQNEQSKTLFKPIKYTYDCYNYDGANFKETHDTPVQLKVVKEPKQPSPTEEPSCVFEIVTKIMVRRPPGGMPEDAERPSLDFMKVEDVNKARMIIYSLSLLDAIREVVKYYPSQNLIGDEVTVHEPYRVLIHHIRELRELRDRLDTNTAAKPDAHLLEKCRHLEVLLQFLDPVVQLMVLPADKRLLKETPTVIFEDIWYLLKPGLLCYFLNDNIWLGGIIENVQYSEKSDDEEEAWMVSVMFQDSDFHQHVSGAAPRLISIEAFDGEKVVTTLPVFPCQFHDRQDNGTRRAAFQRRGALVRDIYDGPVIIGPCDLQVDFPECDWIFNWKPGSIKNAKVEDDQNPISSMLPLDLNASECSKSLLSDDHLFMTCPVMAAFALSTKTWEIVNVDYAEQLEKATTIPDANIKPESLQIIKALSDRQIKTQNLWSADFIKDKGEGVVVLLHGPPGVGKTYTVESIAMNTGRPLISLTIADLGTKEDSIETQLTSWFALAQRWRAILLLDEADIFLERREHKDIARNGIVSAFLRKMEFFKGLLFLTTNRVGHIDEAFISRVHVIIGFEKLDPEKRKKIWKNFLDKLHGEQRGKIRVTPACAHFLMGNEMSAMDWNGREIRNALQTAIALAEYDMRGSEYYHEGDEITVESDHFKKVMEMNRSFRNYMNSIKKDTEEKRAQVYYGRNDSFTQDGAATATAPSGTRRLP</sequence>
<evidence type="ECO:0000313" key="3">
    <source>
        <dbReference type="EMBL" id="GAQ39014.1"/>
    </source>
</evidence>
<dbReference type="OMA" id="GNEMSAM"/>
<evidence type="ECO:0000256" key="1">
    <source>
        <dbReference type="SAM" id="MobiDB-lite"/>
    </source>
</evidence>
<dbReference type="Pfam" id="PF22942">
    <property type="entry name" value="DUF7025"/>
    <property type="match status" value="1"/>
</dbReference>
<evidence type="ECO:0000313" key="4">
    <source>
        <dbReference type="Proteomes" id="UP000068243"/>
    </source>
</evidence>